<keyword evidence="5" id="KW-0813">Transport</keyword>
<evidence type="ECO:0000259" key="9">
    <source>
        <dbReference type="SMART" id="SM00737"/>
    </source>
</evidence>
<dbReference type="InParanoid" id="A0A165FJG6"/>
<dbReference type="InterPro" id="IPR036846">
    <property type="entry name" value="GM2-AP_sf"/>
</dbReference>
<evidence type="ECO:0000256" key="3">
    <source>
        <dbReference type="ARBA" id="ARBA00011245"/>
    </source>
</evidence>
<evidence type="ECO:0000256" key="2">
    <source>
        <dbReference type="ARBA" id="ARBA00006370"/>
    </source>
</evidence>
<comment type="similarity">
    <text evidence="2">Belongs to the NPC2 family.</text>
</comment>
<dbReference type="OrthoDB" id="6409159at2759"/>
<feature type="chain" id="PRO_5007857776" description="Phosphatidylglycerol/phosphatidylinositol transfer protein" evidence="8">
    <location>
        <begin position="19"/>
        <end position="169"/>
    </location>
</feature>
<dbReference type="PANTHER" id="PTHR11306:SF0">
    <property type="entry name" value="PHOSPHATIDYLGLYCEROL_PHOSPHATIDYLINOSITOL TRANSFER PROTEIN"/>
    <property type="match status" value="1"/>
</dbReference>
<evidence type="ECO:0000256" key="4">
    <source>
        <dbReference type="ARBA" id="ARBA00016056"/>
    </source>
</evidence>
<evidence type="ECO:0000256" key="7">
    <source>
        <dbReference type="ARBA" id="ARBA00023055"/>
    </source>
</evidence>
<evidence type="ECO:0000256" key="8">
    <source>
        <dbReference type="SAM" id="SignalP"/>
    </source>
</evidence>
<dbReference type="InterPro" id="IPR014756">
    <property type="entry name" value="Ig_E-set"/>
</dbReference>
<dbReference type="GO" id="GO:0032934">
    <property type="term" value="F:sterol binding"/>
    <property type="evidence" value="ECO:0007669"/>
    <property type="project" value="InterPro"/>
</dbReference>
<dbReference type="SMART" id="SM00737">
    <property type="entry name" value="ML"/>
    <property type="match status" value="1"/>
</dbReference>
<dbReference type="FunCoup" id="A0A165FJG6">
    <property type="interactions" value="1"/>
</dbReference>
<dbReference type="Pfam" id="PF02221">
    <property type="entry name" value="E1_DerP2_DerF2"/>
    <property type="match status" value="1"/>
</dbReference>
<evidence type="ECO:0000256" key="1">
    <source>
        <dbReference type="ARBA" id="ARBA00002053"/>
    </source>
</evidence>
<evidence type="ECO:0000313" key="11">
    <source>
        <dbReference type="Proteomes" id="UP000076842"/>
    </source>
</evidence>
<dbReference type="InterPro" id="IPR039670">
    <property type="entry name" value="NPC2-like"/>
</dbReference>
<gene>
    <name evidence="10" type="ORF">CALCODRAFT_298826</name>
</gene>
<dbReference type="InterPro" id="IPR003172">
    <property type="entry name" value="ML_dom"/>
</dbReference>
<keyword evidence="6 8" id="KW-0732">Signal</keyword>
<accession>A0A165FJG6</accession>
<dbReference type="Proteomes" id="UP000076842">
    <property type="component" value="Unassembled WGS sequence"/>
</dbReference>
<reference evidence="10 11" key="1">
    <citation type="journal article" date="2016" name="Mol. Biol. Evol.">
        <title>Comparative Genomics of Early-Diverging Mushroom-Forming Fungi Provides Insights into the Origins of Lignocellulose Decay Capabilities.</title>
        <authorList>
            <person name="Nagy L.G."/>
            <person name="Riley R."/>
            <person name="Tritt A."/>
            <person name="Adam C."/>
            <person name="Daum C."/>
            <person name="Floudas D."/>
            <person name="Sun H."/>
            <person name="Yadav J.S."/>
            <person name="Pangilinan J."/>
            <person name="Larsson K.H."/>
            <person name="Matsuura K."/>
            <person name="Barry K."/>
            <person name="Labutti K."/>
            <person name="Kuo R."/>
            <person name="Ohm R.A."/>
            <person name="Bhattacharya S.S."/>
            <person name="Shirouzu T."/>
            <person name="Yoshinaga Y."/>
            <person name="Martin F.M."/>
            <person name="Grigoriev I.V."/>
            <person name="Hibbett D.S."/>
        </authorList>
    </citation>
    <scope>NUCLEOTIDE SEQUENCE [LARGE SCALE GENOMIC DNA]</scope>
    <source>
        <strain evidence="10 11">HHB12733</strain>
    </source>
</reference>
<dbReference type="GO" id="GO:0015918">
    <property type="term" value="P:sterol transport"/>
    <property type="evidence" value="ECO:0007669"/>
    <property type="project" value="InterPro"/>
</dbReference>
<keyword evidence="7" id="KW-0445">Lipid transport</keyword>
<protein>
    <recommendedName>
        <fullName evidence="4">Phosphatidylglycerol/phosphatidylinositol transfer protein</fullName>
    </recommendedName>
</protein>
<feature type="domain" description="MD-2-related lipid-recognition" evidence="9">
    <location>
        <begin position="40"/>
        <end position="158"/>
    </location>
</feature>
<proteinExistence type="inferred from homology"/>
<comment type="subunit">
    <text evidence="3">Monomer.</text>
</comment>
<dbReference type="EMBL" id="KV423971">
    <property type="protein sequence ID" value="KZT56841.1"/>
    <property type="molecule type" value="Genomic_DNA"/>
</dbReference>
<dbReference type="Gene3D" id="2.70.220.10">
    <property type="entry name" value="Ganglioside GM2 activator"/>
    <property type="match status" value="1"/>
</dbReference>
<dbReference type="SUPFAM" id="SSF81296">
    <property type="entry name" value="E set domains"/>
    <property type="match status" value="1"/>
</dbReference>
<name>A0A165FJG6_9BASI</name>
<sequence>MFGLVLLATGALAVLARAASVPQLTLGTGVETAQASKFSWYDCSEDDYSMEVMDVTVSPDPPQRGKDLYVEVIANAGSEITVDVQVGRGRIRILRRTYDFCDEAQRLKTSEHCPAKKGAHRITATVKVPETIPPALFNVEAYGYTELDDDLLCMGFTVDFSKALRALDN</sequence>
<organism evidence="10 11">
    <name type="scientific">Calocera cornea HHB12733</name>
    <dbReference type="NCBI Taxonomy" id="1353952"/>
    <lineage>
        <taxon>Eukaryota</taxon>
        <taxon>Fungi</taxon>
        <taxon>Dikarya</taxon>
        <taxon>Basidiomycota</taxon>
        <taxon>Agaricomycotina</taxon>
        <taxon>Dacrymycetes</taxon>
        <taxon>Dacrymycetales</taxon>
        <taxon>Dacrymycetaceae</taxon>
        <taxon>Calocera</taxon>
    </lineage>
</organism>
<dbReference type="AlphaFoldDB" id="A0A165FJG6"/>
<evidence type="ECO:0000313" key="10">
    <source>
        <dbReference type="EMBL" id="KZT56841.1"/>
    </source>
</evidence>
<feature type="signal peptide" evidence="8">
    <location>
        <begin position="1"/>
        <end position="18"/>
    </location>
</feature>
<comment type="function">
    <text evidence="1">Catalyzes the intermembrane transfer of phosphatidylglycerol and phosphatidylinositol.</text>
</comment>
<keyword evidence="11" id="KW-1185">Reference proteome</keyword>
<dbReference type="PANTHER" id="PTHR11306">
    <property type="entry name" value="NIEMANN PICK TYPE C2 PROTEIN NPC2-RELATED"/>
    <property type="match status" value="1"/>
</dbReference>
<evidence type="ECO:0000256" key="5">
    <source>
        <dbReference type="ARBA" id="ARBA00022448"/>
    </source>
</evidence>
<evidence type="ECO:0000256" key="6">
    <source>
        <dbReference type="ARBA" id="ARBA00022729"/>
    </source>
</evidence>